<gene>
    <name evidence="1" type="ORF">UT75_C0008G0040</name>
</gene>
<dbReference type="EMBL" id="LBXZ01000008">
    <property type="protein sequence ID" value="KKR40518.1"/>
    <property type="molecule type" value="Genomic_DNA"/>
</dbReference>
<accession>A0A0G0QK48</accession>
<comment type="caution">
    <text evidence="1">The sequence shown here is derived from an EMBL/GenBank/DDBJ whole genome shotgun (WGS) entry which is preliminary data.</text>
</comment>
<proteinExistence type="predicted"/>
<dbReference type="Proteomes" id="UP000034072">
    <property type="component" value="Unassembled WGS sequence"/>
</dbReference>
<name>A0A0G0QK48_9BACT</name>
<dbReference type="AlphaFoldDB" id="A0A0G0QK48"/>
<protein>
    <submittedName>
        <fullName evidence="1">Uncharacterized protein</fullName>
    </submittedName>
</protein>
<evidence type="ECO:0000313" key="2">
    <source>
        <dbReference type="Proteomes" id="UP000034072"/>
    </source>
</evidence>
<reference evidence="1 2" key="1">
    <citation type="journal article" date="2015" name="Nature">
        <title>rRNA introns, odd ribosomes, and small enigmatic genomes across a large radiation of phyla.</title>
        <authorList>
            <person name="Brown C.T."/>
            <person name="Hug L.A."/>
            <person name="Thomas B.C."/>
            <person name="Sharon I."/>
            <person name="Castelle C.J."/>
            <person name="Singh A."/>
            <person name="Wilkins M.J."/>
            <person name="Williams K.H."/>
            <person name="Banfield J.F."/>
        </authorList>
    </citation>
    <scope>NUCLEOTIDE SEQUENCE [LARGE SCALE GENOMIC DNA]</scope>
</reference>
<evidence type="ECO:0000313" key="1">
    <source>
        <dbReference type="EMBL" id="KKR40518.1"/>
    </source>
</evidence>
<organism evidence="1 2">
    <name type="scientific">Candidatus Yanofskybacteria bacterium GW2011_GWE2_40_11</name>
    <dbReference type="NCBI Taxonomy" id="1619033"/>
    <lineage>
        <taxon>Bacteria</taxon>
        <taxon>Candidatus Yanofskyibacteriota</taxon>
    </lineage>
</organism>
<sequence length="69" mass="8047">MAHSLEPRRPMIEAIELLRAEARLLLQWARESEDGGWSTYQVEPMRRRARFLIGKAEELARVNIRLSGD</sequence>